<dbReference type="AlphaFoldDB" id="R8BLV7"/>
<proteinExistence type="predicted"/>
<feature type="signal peptide" evidence="1">
    <location>
        <begin position="1"/>
        <end position="19"/>
    </location>
</feature>
<evidence type="ECO:0000256" key="1">
    <source>
        <dbReference type="SAM" id="SignalP"/>
    </source>
</evidence>
<dbReference type="Proteomes" id="UP000014074">
    <property type="component" value="Unassembled WGS sequence"/>
</dbReference>
<dbReference type="GeneID" id="19324583"/>
<dbReference type="KEGG" id="tmn:UCRPA7_4160"/>
<evidence type="ECO:0000313" key="2">
    <source>
        <dbReference type="EMBL" id="EOO00334.1"/>
    </source>
</evidence>
<organism evidence="2 3">
    <name type="scientific">Phaeoacremonium minimum (strain UCR-PA7)</name>
    <name type="common">Esca disease fungus</name>
    <name type="synonym">Togninia minima</name>
    <dbReference type="NCBI Taxonomy" id="1286976"/>
    <lineage>
        <taxon>Eukaryota</taxon>
        <taxon>Fungi</taxon>
        <taxon>Dikarya</taxon>
        <taxon>Ascomycota</taxon>
        <taxon>Pezizomycotina</taxon>
        <taxon>Sordariomycetes</taxon>
        <taxon>Sordariomycetidae</taxon>
        <taxon>Togniniales</taxon>
        <taxon>Togniniaceae</taxon>
        <taxon>Phaeoacremonium</taxon>
    </lineage>
</organism>
<dbReference type="eggNOG" id="ENOG502S3TJ">
    <property type="taxonomic scope" value="Eukaryota"/>
</dbReference>
<keyword evidence="1" id="KW-0732">Signal</keyword>
<reference evidence="3" key="1">
    <citation type="journal article" date="2013" name="Genome Announc.">
        <title>Draft genome sequence of the ascomycete Phaeoacremonium aleophilum strain UCR-PA7, a causal agent of the esca disease complex in grapevines.</title>
        <authorList>
            <person name="Blanco-Ulate B."/>
            <person name="Rolshausen P."/>
            <person name="Cantu D."/>
        </authorList>
    </citation>
    <scope>NUCLEOTIDE SEQUENCE [LARGE SCALE GENOMIC DNA]</scope>
    <source>
        <strain evidence="3">UCR-PA7</strain>
    </source>
</reference>
<feature type="chain" id="PRO_5004452153" evidence="1">
    <location>
        <begin position="20"/>
        <end position="128"/>
    </location>
</feature>
<dbReference type="EMBL" id="KB933099">
    <property type="protein sequence ID" value="EOO00334.1"/>
    <property type="molecule type" value="Genomic_DNA"/>
</dbReference>
<evidence type="ECO:0000313" key="3">
    <source>
        <dbReference type="Proteomes" id="UP000014074"/>
    </source>
</evidence>
<sequence>MLPIVLATIVAPFIGAALAKPEQIRAVSDPIFHYYLQSYPQNKTIAVMGPEASSEYFNIGGTVQSTNTSLYLNVGSDSTSYKTLTFGTTASTNAWALEGDTIITAQSSTWGRPRYLQHGEIADEGRRT</sequence>
<gene>
    <name evidence="2" type="ORF">UCRPA7_4160</name>
</gene>
<dbReference type="RefSeq" id="XP_007914894.1">
    <property type="nucleotide sequence ID" value="XM_007916703.1"/>
</dbReference>
<dbReference type="OrthoDB" id="3915838at2759"/>
<name>R8BLV7_PHAM7</name>
<keyword evidence="3" id="KW-1185">Reference proteome</keyword>
<dbReference type="HOGENOM" id="CLU_066055_3_0_1"/>
<accession>R8BLV7</accession>
<protein>
    <submittedName>
        <fullName evidence="2">Uncharacterized protein</fullName>
    </submittedName>
</protein>